<accession>A0AAD5XX41</accession>
<keyword evidence="3" id="KW-0677">Repeat</keyword>
<dbReference type="FunFam" id="2.30.30.140:FF:000018">
    <property type="entry name" value="Serine/threonine-protein kinase 31"/>
    <property type="match status" value="1"/>
</dbReference>
<dbReference type="GO" id="GO:0003723">
    <property type="term" value="F:RNA binding"/>
    <property type="evidence" value="ECO:0007669"/>
    <property type="project" value="UniProtKB-UniRule"/>
</dbReference>
<feature type="domain" description="TNase-like" evidence="6">
    <location>
        <begin position="181"/>
        <end position="320"/>
    </location>
</feature>
<dbReference type="InterPro" id="IPR016071">
    <property type="entry name" value="Staphylococal_nuclease_OB-fold"/>
</dbReference>
<dbReference type="PROSITE" id="PS50304">
    <property type="entry name" value="TUDOR"/>
    <property type="match status" value="1"/>
</dbReference>
<dbReference type="PANTHER" id="PTHR12302:SF2">
    <property type="entry name" value="STAPHYLOCOCCAL NUCLEASE DOMAIN-CONTAINING PROTEIN 1"/>
    <property type="match status" value="1"/>
</dbReference>
<gene>
    <name evidence="7" type="ORF">HK099_001202</name>
</gene>
<dbReference type="PROSITE" id="PS50830">
    <property type="entry name" value="TNASE_3"/>
    <property type="match status" value="4"/>
</dbReference>
<dbReference type="AlphaFoldDB" id="A0AAD5XX41"/>
<dbReference type="SMART" id="SM00318">
    <property type="entry name" value="SNc"/>
    <property type="match status" value="4"/>
</dbReference>
<dbReference type="Pfam" id="PF00565">
    <property type="entry name" value="SNase"/>
    <property type="match status" value="4"/>
</dbReference>
<organism evidence="7 8">
    <name type="scientific">Clydaea vesicula</name>
    <dbReference type="NCBI Taxonomy" id="447962"/>
    <lineage>
        <taxon>Eukaryota</taxon>
        <taxon>Fungi</taxon>
        <taxon>Fungi incertae sedis</taxon>
        <taxon>Chytridiomycota</taxon>
        <taxon>Chytridiomycota incertae sedis</taxon>
        <taxon>Chytridiomycetes</taxon>
        <taxon>Lobulomycetales</taxon>
        <taxon>Lobulomycetaceae</taxon>
        <taxon>Clydaea</taxon>
    </lineage>
</organism>
<dbReference type="InterPro" id="IPR035437">
    <property type="entry name" value="SNase_OB-fold_sf"/>
</dbReference>
<evidence type="ECO:0000256" key="3">
    <source>
        <dbReference type="ARBA" id="ARBA00022737"/>
    </source>
</evidence>
<dbReference type="EMBL" id="JADGJW010001317">
    <property type="protein sequence ID" value="KAJ3204283.1"/>
    <property type="molecule type" value="Genomic_DNA"/>
</dbReference>
<dbReference type="SUPFAM" id="SSF63748">
    <property type="entry name" value="Tudor/PWWP/MBT"/>
    <property type="match status" value="1"/>
</dbReference>
<dbReference type="FunFam" id="2.40.50.90:FF:000001">
    <property type="entry name" value="Staphylococcal nuclease domain-containing protein"/>
    <property type="match status" value="1"/>
</dbReference>
<feature type="domain" description="Tudor" evidence="5">
    <location>
        <begin position="714"/>
        <end position="773"/>
    </location>
</feature>
<dbReference type="FunFam" id="2.40.50.90:FF:000002">
    <property type="entry name" value="Staphylococcal nuclease domain-containing protein"/>
    <property type="match status" value="1"/>
</dbReference>
<dbReference type="GO" id="GO:0005634">
    <property type="term" value="C:nucleus"/>
    <property type="evidence" value="ECO:0007669"/>
    <property type="project" value="TreeGrafter"/>
</dbReference>
<feature type="domain" description="TNase-like" evidence="6">
    <location>
        <begin position="1"/>
        <end position="156"/>
    </location>
</feature>
<evidence type="ECO:0000256" key="1">
    <source>
        <dbReference type="ARBA" id="ARBA00004496"/>
    </source>
</evidence>
<feature type="domain" description="TNase-like" evidence="6">
    <location>
        <begin position="506"/>
        <end position="641"/>
    </location>
</feature>
<dbReference type="GO" id="GO:0004518">
    <property type="term" value="F:nuclease activity"/>
    <property type="evidence" value="ECO:0007669"/>
    <property type="project" value="TreeGrafter"/>
</dbReference>
<keyword evidence="2 4" id="KW-0963">Cytoplasm</keyword>
<dbReference type="CDD" id="cd00175">
    <property type="entry name" value="SNc"/>
    <property type="match status" value="1"/>
</dbReference>
<dbReference type="Proteomes" id="UP001211065">
    <property type="component" value="Unassembled WGS sequence"/>
</dbReference>
<feature type="domain" description="TNase-like" evidence="6">
    <location>
        <begin position="339"/>
        <end position="477"/>
    </location>
</feature>
<dbReference type="PANTHER" id="PTHR12302">
    <property type="entry name" value="EBNA2 BINDING PROTEIN P100"/>
    <property type="match status" value="1"/>
</dbReference>
<dbReference type="Pfam" id="PF00567">
    <property type="entry name" value="TUDOR"/>
    <property type="match status" value="1"/>
</dbReference>
<dbReference type="Gene3D" id="2.40.50.90">
    <property type="match status" value="5"/>
</dbReference>
<dbReference type="GO" id="GO:0006402">
    <property type="term" value="P:mRNA catabolic process"/>
    <property type="evidence" value="ECO:0007669"/>
    <property type="project" value="UniProtKB-UniRule"/>
</dbReference>
<sequence length="930" mass="104000">MNGYAHVKQILSADTLVLRGKQIQSDTPLKSKPGPPPEKLLSFAHITSPRMGTVKEPEKEEPFAFQSREFLRKLLIGKEVHFKVEYKTIANRDFGVLFLPSSQAVNGETNVTKILVKEGWVKVKQPEGKRELNEEQTALIELEQEAKTLGKGIWSGNNLTRTLKHTLDGDIREFLNLHKGTPINGVIEQVRDGSTYRVCLEMANNIYQTITLVLSGIKAPIYRKDVPGFEDQEEPYGEEAKYFAESRLLQRDVKIILEGTNNNSFVGTIVHPNGNIAEALLCEGLARVVDWTIAIVTGGPAKLRVAEAKAKANKLRLWKDYVQKTSNRSKTGDNSSNSTSFDGTVIRIINSDLILVLADGNKERKITLSSIKAPKTKDPKDAFYNLEAREFLRSKLIGKRVHVNVDFIKPPTEGFSEERTCGTILLNDVNISEALVSKGLATVVRHRKDDDDRSMVYDSLLIAEDRAISQSKGLHNPKEPVPVRINDASETINKAKQFLPYLVRSGNLNAIVEFCSTGGRFKLFIPSQACKITFILGGIKAPKVGRTPADKSEPFGPEALEFVNRHCLQREVEVNIDNCDKVGGFIGTLFVVINGVRQNVAITLLAEGFVTIHEYSQSPYQKDLIAAEQSAKDSRRGIWSTIDPASLVKEEIQVFNGSLRDEKVPTSLKDVVVSELGDGGKLFIQVINDDLHKLEKLMKDFSLHHSSAQNTSFLPKNGDVCSARFTLDNNWYRAKVKKINPDETYLVSYIDFGNSETVNSSRLRPLDSKFGLNVLPPQSVEAQLAFVSVPELESEYGTEVFEHIKNLTENKNLRALFFGKDKNGVTGILLIDPKDESVGSIQERIILDGWGTVEKSVEKRFNLDLKNSRDLFNINKSNGKSVSSGTMFNVIENLMEAQEVAKKQRVIILNFFFFKIFKKKKKKCLVSQQD</sequence>
<dbReference type="Gene3D" id="2.30.30.140">
    <property type="match status" value="1"/>
</dbReference>
<name>A0AAD5XX41_9FUNG</name>
<evidence type="ECO:0000259" key="6">
    <source>
        <dbReference type="PROSITE" id="PS50830"/>
    </source>
</evidence>
<reference evidence="7" key="1">
    <citation type="submission" date="2020-05" db="EMBL/GenBank/DDBJ databases">
        <title>Phylogenomic resolution of chytrid fungi.</title>
        <authorList>
            <person name="Stajich J.E."/>
            <person name="Amses K."/>
            <person name="Simmons R."/>
            <person name="Seto K."/>
            <person name="Myers J."/>
            <person name="Bonds A."/>
            <person name="Quandt C.A."/>
            <person name="Barry K."/>
            <person name="Liu P."/>
            <person name="Grigoriev I."/>
            <person name="Longcore J.E."/>
            <person name="James T.Y."/>
        </authorList>
    </citation>
    <scope>NUCLEOTIDE SEQUENCE</scope>
    <source>
        <strain evidence="7">JEL0476</strain>
    </source>
</reference>
<comment type="subcellular location">
    <subcellularLocation>
        <location evidence="1 4">Cytoplasm</location>
    </subcellularLocation>
</comment>
<evidence type="ECO:0000259" key="5">
    <source>
        <dbReference type="PROSITE" id="PS50304"/>
    </source>
</evidence>
<evidence type="ECO:0000313" key="7">
    <source>
        <dbReference type="EMBL" id="KAJ3204283.1"/>
    </source>
</evidence>
<evidence type="ECO:0008006" key="9">
    <source>
        <dbReference type="Google" id="ProtNLM"/>
    </source>
</evidence>
<protein>
    <recommendedName>
        <fullName evidence="9">Micrococcal nuclease</fullName>
    </recommendedName>
</protein>
<dbReference type="GO" id="GO:0005829">
    <property type="term" value="C:cytosol"/>
    <property type="evidence" value="ECO:0007669"/>
    <property type="project" value="UniProtKB-UniRule"/>
</dbReference>
<dbReference type="GO" id="GO:0031047">
    <property type="term" value="P:regulatory ncRNA-mediated gene silencing"/>
    <property type="evidence" value="ECO:0007669"/>
    <property type="project" value="UniProtKB-UniRule"/>
</dbReference>
<keyword evidence="8" id="KW-1185">Reference proteome</keyword>
<dbReference type="SMART" id="SM00333">
    <property type="entry name" value="TUDOR"/>
    <property type="match status" value="1"/>
</dbReference>
<evidence type="ECO:0000256" key="4">
    <source>
        <dbReference type="PIRNR" id="PIRNR017179"/>
    </source>
</evidence>
<dbReference type="SUPFAM" id="SSF50199">
    <property type="entry name" value="Staphylococcal nuclease"/>
    <property type="match status" value="4"/>
</dbReference>
<dbReference type="InterPro" id="IPR016685">
    <property type="entry name" value="Silence_cplx_Nase-comp_TudorSN"/>
</dbReference>
<proteinExistence type="predicted"/>
<comment type="caution">
    <text evidence="7">The sequence shown here is derived from an EMBL/GenBank/DDBJ whole genome shotgun (WGS) entry which is preliminary data.</text>
</comment>
<evidence type="ECO:0000256" key="2">
    <source>
        <dbReference type="ARBA" id="ARBA00022490"/>
    </source>
</evidence>
<evidence type="ECO:0000313" key="8">
    <source>
        <dbReference type="Proteomes" id="UP001211065"/>
    </source>
</evidence>
<dbReference type="PIRSF" id="PIRSF017179">
    <property type="entry name" value="RISC-Tudor-SN"/>
    <property type="match status" value="1"/>
</dbReference>
<dbReference type="GO" id="GO:0031332">
    <property type="term" value="C:RNAi effector complex"/>
    <property type="evidence" value="ECO:0007669"/>
    <property type="project" value="InterPro"/>
</dbReference>
<dbReference type="InterPro" id="IPR002999">
    <property type="entry name" value="Tudor"/>
</dbReference>